<gene>
    <name evidence="2" type="ORF">NG895_08155</name>
</gene>
<dbReference type="EMBL" id="JAMXLR010000026">
    <property type="protein sequence ID" value="MCO6043878.1"/>
    <property type="molecule type" value="Genomic_DNA"/>
</dbReference>
<evidence type="ECO:0000259" key="1">
    <source>
        <dbReference type="Pfam" id="PF25881"/>
    </source>
</evidence>
<feature type="domain" description="YbhG-like alpha-helical hairpin" evidence="1">
    <location>
        <begin position="107"/>
        <end position="215"/>
    </location>
</feature>
<dbReference type="InterPro" id="IPR030190">
    <property type="entry name" value="MacA_alpha-hairpin_sf"/>
</dbReference>
<accession>A0A9X2F904</accession>
<evidence type="ECO:0000313" key="2">
    <source>
        <dbReference type="EMBL" id="MCO6043878.1"/>
    </source>
</evidence>
<comment type="caution">
    <text evidence="2">The sequence shown here is derived from an EMBL/GenBank/DDBJ whole genome shotgun (WGS) entry which is preliminary data.</text>
</comment>
<dbReference type="SUPFAM" id="SSF111369">
    <property type="entry name" value="HlyD-like secretion proteins"/>
    <property type="match status" value="2"/>
</dbReference>
<keyword evidence="3" id="KW-1185">Reference proteome</keyword>
<dbReference type="AlphaFoldDB" id="A0A9X2F904"/>
<dbReference type="Gene3D" id="2.40.30.170">
    <property type="match status" value="1"/>
</dbReference>
<name>A0A9X2F904_9BACT</name>
<evidence type="ECO:0000313" key="3">
    <source>
        <dbReference type="Proteomes" id="UP001155241"/>
    </source>
</evidence>
<protein>
    <submittedName>
        <fullName evidence="2">HlyD family efflux transporter periplasmic adaptor subunit</fullName>
    </submittedName>
</protein>
<dbReference type="Gene3D" id="2.40.50.100">
    <property type="match status" value="1"/>
</dbReference>
<dbReference type="Pfam" id="PF25881">
    <property type="entry name" value="HH_YBHG"/>
    <property type="match status" value="1"/>
</dbReference>
<dbReference type="Gene3D" id="1.10.287.470">
    <property type="entry name" value="Helix hairpin bin"/>
    <property type="match status" value="1"/>
</dbReference>
<dbReference type="GO" id="GO:0019898">
    <property type="term" value="C:extrinsic component of membrane"/>
    <property type="evidence" value="ECO:0007669"/>
    <property type="project" value="InterPro"/>
</dbReference>
<dbReference type="Gene3D" id="6.10.140.1990">
    <property type="match status" value="1"/>
</dbReference>
<dbReference type="PANTHER" id="PTHR30438:SF2">
    <property type="entry name" value="MEMBRANE PROTEIN"/>
    <property type="match status" value="1"/>
</dbReference>
<dbReference type="GO" id="GO:0005886">
    <property type="term" value="C:plasma membrane"/>
    <property type="evidence" value="ECO:0007669"/>
    <property type="project" value="TreeGrafter"/>
</dbReference>
<sequence>MFSRLVAVFLIVAALAGLLVYSQYRSSVDYVSGFIEADEIRVGSRVGGRVAAVHIEEGQRVTAGQTLFELEPYDLLEREREAIEQLATRQAEFERLANGFRPQEIAQAKARFERQQAVLDKLRAGPRQEEIDAARARVQVSQAELSLAKRKFERREELLSSNSITREEFEEASEQIHVAQGLANVRQEELDLLLAGTREEEIREAVAQVEEARQAWMLAQEGSRKEEVQAAKAARDAAAAALEVVRAQKEELTVQSPVDGVVEALDLQKGDLAPAGGPVLSIMDMSHLWVRAYVPQNRVGLQVGEQLPITVDSLPGQRMVGRITFISRQAEFTPNNVQTPEERSKQVFRIKVDLPKDKLDLVRPGMTADVWLQPVTGQPAGDDG</sequence>
<dbReference type="PANTHER" id="PTHR30438">
    <property type="entry name" value="36 KDA ANTIGEN-RELATED"/>
    <property type="match status" value="1"/>
</dbReference>
<dbReference type="InterPro" id="IPR059052">
    <property type="entry name" value="HH_YbhG-like"/>
</dbReference>
<dbReference type="RefSeq" id="WP_252851980.1">
    <property type="nucleotide sequence ID" value="NZ_JAMXLR010000026.1"/>
</dbReference>
<reference evidence="2" key="1">
    <citation type="submission" date="2022-06" db="EMBL/GenBank/DDBJ databases">
        <title>Aeoliella straminimaris, a novel planctomycete from sediments.</title>
        <authorList>
            <person name="Vitorino I.R."/>
            <person name="Lage O.M."/>
        </authorList>
    </citation>
    <scope>NUCLEOTIDE SEQUENCE</scope>
    <source>
        <strain evidence="2">ICT_H6.2</strain>
    </source>
</reference>
<proteinExistence type="predicted"/>
<dbReference type="Proteomes" id="UP001155241">
    <property type="component" value="Unassembled WGS sequence"/>
</dbReference>
<organism evidence="2 3">
    <name type="scientific">Aeoliella straminimaris</name>
    <dbReference type="NCBI Taxonomy" id="2954799"/>
    <lineage>
        <taxon>Bacteria</taxon>
        <taxon>Pseudomonadati</taxon>
        <taxon>Planctomycetota</taxon>
        <taxon>Planctomycetia</taxon>
        <taxon>Pirellulales</taxon>
        <taxon>Lacipirellulaceae</taxon>
        <taxon>Aeoliella</taxon>
    </lineage>
</organism>
<dbReference type="GO" id="GO:1990195">
    <property type="term" value="C:macrolide transmembrane transporter complex"/>
    <property type="evidence" value="ECO:0007669"/>
    <property type="project" value="InterPro"/>
</dbReference>
<dbReference type="GO" id="GO:1990961">
    <property type="term" value="P:xenobiotic detoxification by transmembrane export across the plasma membrane"/>
    <property type="evidence" value="ECO:0007669"/>
    <property type="project" value="InterPro"/>
</dbReference>